<proteinExistence type="predicted"/>
<dbReference type="PROSITE" id="PS00125">
    <property type="entry name" value="SER_THR_PHOSPHATASE"/>
    <property type="match status" value="1"/>
</dbReference>
<accession>A0AAN0S1Y8</accession>
<dbReference type="InterPro" id="IPR004843">
    <property type="entry name" value="Calcineurin-like_PHP"/>
</dbReference>
<evidence type="ECO:0000259" key="1">
    <source>
        <dbReference type="PROSITE" id="PS00125"/>
    </source>
</evidence>
<dbReference type="KEGG" id="cem:LH23_05145"/>
<dbReference type="GO" id="GO:0016791">
    <property type="term" value="F:phosphatase activity"/>
    <property type="evidence" value="ECO:0007669"/>
    <property type="project" value="TreeGrafter"/>
</dbReference>
<dbReference type="InterPro" id="IPR006186">
    <property type="entry name" value="Ser/Thr-sp_prot-phosphatase"/>
</dbReference>
<dbReference type="GO" id="GO:0008803">
    <property type="term" value="F:bis(5'-nucleosyl)-tetraphosphatase (symmetrical) activity"/>
    <property type="evidence" value="ECO:0007669"/>
    <property type="project" value="TreeGrafter"/>
</dbReference>
<gene>
    <name evidence="2" type="ORF">LH23_05145</name>
</gene>
<dbReference type="GO" id="GO:0110154">
    <property type="term" value="P:RNA decapping"/>
    <property type="evidence" value="ECO:0007669"/>
    <property type="project" value="TreeGrafter"/>
</dbReference>
<dbReference type="InterPro" id="IPR050126">
    <property type="entry name" value="Ap4A_hydrolase"/>
</dbReference>
<dbReference type="Proteomes" id="UP000029516">
    <property type="component" value="Chromosome"/>
</dbReference>
<dbReference type="InterPro" id="IPR029052">
    <property type="entry name" value="Metallo-depent_PP-like"/>
</dbReference>
<dbReference type="RefSeq" id="WP_039289073.1">
    <property type="nucleotide sequence ID" value="NZ_CP009458.1"/>
</dbReference>
<evidence type="ECO:0000313" key="3">
    <source>
        <dbReference type="Proteomes" id="UP000029516"/>
    </source>
</evidence>
<dbReference type="SUPFAM" id="SSF56300">
    <property type="entry name" value="Metallo-dependent phosphatases"/>
    <property type="match status" value="1"/>
</dbReference>
<dbReference type="PANTHER" id="PTHR42850">
    <property type="entry name" value="METALLOPHOSPHOESTERASE"/>
    <property type="match status" value="1"/>
</dbReference>
<evidence type="ECO:0000313" key="2">
    <source>
        <dbReference type="EMBL" id="AIR60066.1"/>
    </source>
</evidence>
<organism evidence="2 3">
    <name type="scientific">Cedecea neteri</name>
    <dbReference type="NCBI Taxonomy" id="158822"/>
    <lineage>
        <taxon>Bacteria</taxon>
        <taxon>Pseudomonadati</taxon>
        <taxon>Pseudomonadota</taxon>
        <taxon>Gammaproteobacteria</taxon>
        <taxon>Enterobacterales</taxon>
        <taxon>Enterobacteriaceae</taxon>
        <taxon>Cedecea</taxon>
    </lineage>
</organism>
<dbReference type="PANTHER" id="PTHR42850:SF4">
    <property type="entry name" value="ZINC-DEPENDENT ENDOPOLYPHOSPHATASE"/>
    <property type="match status" value="1"/>
</dbReference>
<dbReference type="AlphaFoldDB" id="A0AAN0S1Y8"/>
<feature type="domain" description="Serine/threonine specific protein phosphatases" evidence="1">
    <location>
        <begin position="70"/>
        <end position="75"/>
    </location>
</feature>
<sequence length="248" mass="28371">MIISLKENKVGRDFVVGDLHGCFEAFKALLHNVDFNEHHDRVIAVGDLIDRGKNSQLCLELLRYEWFYSVRGNHEGLMQEWALTASEQRHDIEQRWREDGGEWFFSLPPEQQSRCVRLIEQLPMVVIVESGGYKYAILHAEIPPEVDDFIEFINRMTQVDRQAISSCLWGRRRKLARSTAVVGGIDYILAGHSPSHFPKIRYGNLLILDFGAGAEGYGCSLGLMELATQRLYLHRQGEIISHEGSIFL</sequence>
<protein>
    <recommendedName>
        <fullName evidence="1">Serine/threonine specific protein phosphatases domain-containing protein</fullName>
    </recommendedName>
</protein>
<dbReference type="GO" id="GO:0005737">
    <property type="term" value="C:cytoplasm"/>
    <property type="evidence" value="ECO:0007669"/>
    <property type="project" value="TreeGrafter"/>
</dbReference>
<name>A0AAN0S1Y8_9ENTR</name>
<dbReference type="Pfam" id="PF00149">
    <property type="entry name" value="Metallophos"/>
    <property type="match status" value="1"/>
</dbReference>
<dbReference type="Gene3D" id="3.60.21.10">
    <property type="match status" value="1"/>
</dbReference>
<reference evidence="2 3" key="1">
    <citation type="submission" date="2014-09" db="EMBL/GenBank/DDBJ databases">
        <authorList>
            <person name="Chan K.-G."/>
        </authorList>
    </citation>
    <scope>NUCLEOTIDE SEQUENCE [LARGE SCALE GENOMIC DNA]</scope>
    <source>
        <strain evidence="2 3">M006</strain>
    </source>
</reference>
<dbReference type="EMBL" id="CP009458">
    <property type="protein sequence ID" value="AIR60066.1"/>
    <property type="molecule type" value="Genomic_DNA"/>
</dbReference>